<dbReference type="Pfam" id="PF00638">
    <property type="entry name" value="Ran_BP1"/>
    <property type="match status" value="1"/>
</dbReference>
<keyword evidence="5" id="KW-0597">Phosphoprotein</keyword>
<feature type="compositionally biased region" description="Polar residues" evidence="12">
    <location>
        <begin position="57"/>
        <end position="66"/>
    </location>
</feature>
<accession>A0A7J7TBB9</accession>
<dbReference type="Gene3D" id="2.30.29.30">
    <property type="entry name" value="Pleckstrin-homology domain (PH domain)/Phosphotyrosine-binding domain (PTB)"/>
    <property type="match status" value="1"/>
</dbReference>
<dbReference type="Proteomes" id="UP000558488">
    <property type="component" value="Unassembled WGS sequence"/>
</dbReference>
<comment type="subunit">
    <text evidence="10">Interacts with CHC1 in a Ran-stimulated manner. Interacts with XPO1. Interacts (via its C-terminal R domain) with SMAD2 (dephosphorylated form via its MH1 and MH2 domains); the interaction results in the nuclear export of SMAD2 and termination of the TGF-beta signaling. Interacts (via its C-terminal R domain) with SMAD3 (dephosphorylated form via its MH1 domain); the interaction results in the nuclear export of SMAD3 and termination of the TGF-beta signaling.</text>
</comment>
<keyword evidence="4" id="KW-0963">Cytoplasm</keyword>
<dbReference type="InterPro" id="IPR000156">
    <property type="entry name" value="Ran_bind_dom"/>
</dbReference>
<keyword evidence="7" id="KW-0007">Acetylation</keyword>
<feature type="region of interest" description="Disordered" evidence="12">
    <location>
        <begin position="1"/>
        <end position="195"/>
    </location>
</feature>
<evidence type="ECO:0000256" key="10">
    <source>
        <dbReference type="ARBA" id="ARBA00065474"/>
    </source>
</evidence>
<dbReference type="CDD" id="cd13180">
    <property type="entry name" value="RanBD_RanBP3"/>
    <property type="match status" value="1"/>
</dbReference>
<feature type="region of interest" description="Disordered" evidence="12">
    <location>
        <begin position="261"/>
        <end position="300"/>
    </location>
</feature>
<evidence type="ECO:0000256" key="7">
    <source>
        <dbReference type="ARBA" id="ARBA00022990"/>
    </source>
</evidence>
<dbReference type="PROSITE" id="PS50196">
    <property type="entry name" value="RANBD1"/>
    <property type="match status" value="1"/>
</dbReference>
<evidence type="ECO:0000256" key="8">
    <source>
        <dbReference type="ARBA" id="ARBA00023242"/>
    </source>
</evidence>
<dbReference type="AlphaFoldDB" id="A0A7J7TBB9"/>
<comment type="caution">
    <text evidence="14">The sequence shown here is derived from an EMBL/GenBank/DDBJ whole genome shotgun (WGS) entry which is preliminary data.</text>
</comment>
<keyword evidence="8" id="KW-0539">Nucleus</keyword>
<dbReference type="InterPro" id="IPR011993">
    <property type="entry name" value="PH-like_dom_sf"/>
</dbReference>
<feature type="region of interest" description="Disordered" evidence="12">
    <location>
        <begin position="443"/>
        <end position="497"/>
    </location>
</feature>
<evidence type="ECO:0000256" key="5">
    <source>
        <dbReference type="ARBA" id="ARBA00022553"/>
    </source>
</evidence>
<dbReference type="SMART" id="SM00160">
    <property type="entry name" value="RanBD"/>
    <property type="match status" value="1"/>
</dbReference>
<dbReference type="GO" id="GO:0006611">
    <property type="term" value="P:protein export from nucleus"/>
    <property type="evidence" value="ECO:0007669"/>
    <property type="project" value="TreeGrafter"/>
</dbReference>
<sequence>MADLANEEKPAIAPPVFVFQKDKGQKRSAGGSSPEGGEDSDREDGNYCPPVKRERTSSLTQFPPSQSEEKSSGFRLKPPTLIHGQAPSAGLPSQKPKEQQRSVLRPAVLQAPQPKALSQAVPSSSTNGLSIPADCTGTATSTSLDNPTQRSPPDEAPAPEEKEPQKNESSSTSEEDSCEKKEQAAQQAFVFGQNLRDRVKLINENTEAADMENAGHPSSETPTATNYFLQYISSSLENSTNSADATSNKFVFGQNMSERVLSPPKLNEVTSDANRENSAVESGSESSSQEATPEKESLAESAAAYTKATARKCLLEKVEVITGEEAESNVLQIQCKLFVFDKTSQSWVERGRGLLRLNDMASADDGTLQSRLVMRTQGSLRLILNTKLWAQMQIDKASEKSIRITAMDTEDQGVKVFLISASSKDTGQLYAALHHRILALRSRVEQEQETRTPAPEPGVAPSNEDDSDDDDVLAPSGATGGGEPAVPALEGARGLVS</sequence>
<evidence type="ECO:0000256" key="3">
    <source>
        <dbReference type="ARBA" id="ARBA00022448"/>
    </source>
</evidence>
<evidence type="ECO:0000313" key="14">
    <source>
        <dbReference type="EMBL" id="KAF6297697.1"/>
    </source>
</evidence>
<feature type="compositionally biased region" description="Low complexity" evidence="12">
    <location>
        <begin position="276"/>
        <end position="290"/>
    </location>
</feature>
<feature type="compositionally biased region" description="Acidic residues" evidence="12">
    <location>
        <begin position="463"/>
        <end position="472"/>
    </location>
</feature>
<evidence type="ECO:0000256" key="9">
    <source>
        <dbReference type="ARBA" id="ARBA00058720"/>
    </source>
</evidence>
<feature type="compositionally biased region" description="Basic and acidic residues" evidence="12">
    <location>
        <begin position="1"/>
        <end position="10"/>
    </location>
</feature>
<evidence type="ECO:0000256" key="4">
    <source>
        <dbReference type="ARBA" id="ARBA00022490"/>
    </source>
</evidence>
<reference evidence="14 15" key="1">
    <citation type="journal article" date="2020" name="Nature">
        <title>Six reference-quality genomes reveal evolution of bat adaptations.</title>
        <authorList>
            <person name="Jebb D."/>
            <person name="Huang Z."/>
            <person name="Pippel M."/>
            <person name="Hughes G.M."/>
            <person name="Lavrichenko K."/>
            <person name="Devanna P."/>
            <person name="Winkler S."/>
            <person name="Jermiin L.S."/>
            <person name="Skirmuntt E.C."/>
            <person name="Katzourakis A."/>
            <person name="Burkitt-Gray L."/>
            <person name="Ray D.A."/>
            <person name="Sullivan K.A.M."/>
            <person name="Roscito J.G."/>
            <person name="Kirilenko B.M."/>
            <person name="Davalos L.M."/>
            <person name="Corthals A.P."/>
            <person name="Power M.L."/>
            <person name="Jones G."/>
            <person name="Ransome R.D."/>
            <person name="Dechmann D.K.N."/>
            <person name="Locatelli A.G."/>
            <person name="Puechmaille S.J."/>
            <person name="Fedrigo O."/>
            <person name="Jarvis E.D."/>
            <person name="Hiller M."/>
            <person name="Vernes S.C."/>
            <person name="Myers E.W."/>
            <person name="Teeling E.C."/>
        </authorList>
    </citation>
    <scope>NUCLEOTIDE SEQUENCE [LARGE SCALE GENOMIC DNA]</scope>
    <source>
        <strain evidence="14">MPipKuh1</strain>
        <tissue evidence="14">Flight muscle</tissue>
    </source>
</reference>
<name>A0A7J7TBB9_PIPKU</name>
<comment type="function">
    <text evidence="9">Acts as a cofactor for XPO1/CRM1-mediated nuclear export, perhaps as export complex scaffolding protein. Bound to XPO1/CRM1, stabilizes the XPO1/CRM1-cargo interaction. In the absence of Ran-bound GTP prevents binding of XPO1/CRM1 to the nuclear pore complex. Binds to CHC1/RCC1 and increases the guanine nucleotide exchange activity of CHC1/RCC1. Recruits XPO1/CRM1 to CHC1/RCC1 in a Ran-dependent manner. Negative regulator of TGF-beta signaling through interaction with the R-SMAD proteins, SMAD2 and SMAD3, and mediating their nuclear export.</text>
</comment>
<evidence type="ECO:0000256" key="12">
    <source>
        <dbReference type="SAM" id="MobiDB-lite"/>
    </source>
</evidence>
<evidence type="ECO:0000259" key="13">
    <source>
        <dbReference type="PROSITE" id="PS50196"/>
    </source>
</evidence>
<dbReference type="EMBL" id="JACAGB010000030">
    <property type="protein sequence ID" value="KAF6297697.1"/>
    <property type="molecule type" value="Genomic_DNA"/>
</dbReference>
<feature type="compositionally biased region" description="Polar residues" evidence="12">
    <location>
        <begin position="137"/>
        <end position="151"/>
    </location>
</feature>
<evidence type="ECO:0000313" key="15">
    <source>
        <dbReference type="Proteomes" id="UP000558488"/>
    </source>
</evidence>
<evidence type="ECO:0000256" key="2">
    <source>
        <dbReference type="ARBA" id="ARBA00004496"/>
    </source>
</evidence>
<dbReference type="FunFam" id="2.30.29.30:FF:000106">
    <property type="entry name" value="ran-binding protein 3 isoform X2"/>
    <property type="match status" value="1"/>
</dbReference>
<proteinExistence type="predicted"/>
<comment type="subcellular location">
    <subcellularLocation>
        <location evidence="2">Cytoplasm</location>
    </subcellularLocation>
    <subcellularLocation>
        <location evidence="1">Nucleus</location>
    </subcellularLocation>
</comment>
<evidence type="ECO:0000256" key="1">
    <source>
        <dbReference type="ARBA" id="ARBA00004123"/>
    </source>
</evidence>
<dbReference type="GO" id="GO:0005634">
    <property type="term" value="C:nucleus"/>
    <property type="evidence" value="ECO:0007669"/>
    <property type="project" value="UniProtKB-SubCell"/>
</dbReference>
<keyword evidence="15" id="KW-1185">Reference proteome</keyword>
<feature type="domain" description="RanBD1" evidence="13">
    <location>
        <begin position="314"/>
        <end position="395"/>
    </location>
</feature>
<dbReference type="GO" id="GO:0005737">
    <property type="term" value="C:cytoplasm"/>
    <property type="evidence" value="ECO:0007669"/>
    <property type="project" value="UniProtKB-SubCell"/>
</dbReference>
<feature type="compositionally biased region" description="Polar residues" evidence="12">
    <location>
        <begin position="120"/>
        <end position="129"/>
    </location>
</feature>
<dbReference type="PANTHER" id="PTHR23138:SF91">
    <property type="entry name" value="RAN-BINDING PROTEIN 3"/>
    <property type="match status" value="1"/>
</dbReference>
<protein>
    <recommendedName>
        <fullName evidence="11">Ran-binding protein 3</fullName>
    </recommendedName>
</protein>
<dbReference type="InterPro" id="IPR045255">
    <property type="entry name" value="RanBP1-like"/>
</dbReference>
<dbReference type="PANTHER" id="PTHR23138">
    <property type="entry name" value="RAN BINDING PROTEIN"/>
    <property type="match status" value="1"/>
</dbReference>
<evidence type="ECO:0000256" key="11">
    <source>
        <dbReference type="ARBA" id="ARBA00072605"/>
    </source>
</evidence>
<evidence type="ECO:0000256" key="6">
    <source>
        <dbReference type="ARBA" id="ARBA00022927"/>
    </source>
</evidence>
<organism evidence="14 15">
    <name type="scientific">Pipistrellus kuhlii</name>
    <name type="common">Kuhl's pipistrelle</name>
    <dbReference type="NCBI Taxonomy" id="59472"/>
    <lineage>
        <taxon>Eukaryota</taxon>
        <taxon>Metazoa</taxon>
        <taxon>Chordata</taxon>
        <taxon>Craniata</taxon>
        <taxon>Vertebrata</taxon>
        <taxon>Euteleostomi</taxon>
        <taxon>Mammalia</taxon>
        <taxon>Eutheria</taxon>
        <taxon>Laurasiatheria</taxon>
        <taxon>Chiroptera</taxon>
        <taxon>Yangochiroptera</taxon>
        <taxon>Vespertilionidae</taxon>
        <taxon>Pipistrellus</taxon>
    </lineage>
</organism>
<keyword evidence="3" id="KW-0813">Transport</keyword>
<gene>
    <name evidence="14" type="ORF">mPipKuh1_014578</name>
</gene>
<keyword evidence="6" id="KW-0653">Protein transport</keyword>
<dbReference type="SUPFAM" id="SSF50729">
    <property type="entry name" value="PH domain-like"/>
    <property type="match status" value="1"/>
</dbReference>